<evidence type="ECO:0000259" key="7">
    <source>
        <dbReference type="Pfam" id="PF10566"/>
    </source>
</evidence>
<feature type="domain" description="Glycosyl-hydrolase 97 catalytic" evidence="7">
    <location>
        <begin position="300"/>
        <end position="455"/>
    </location>
</feature>
<dbReference type="Gene3D" id="2.60.40.1180">
    <property type="entry name" value="Golgi alpha-mannosidase II"/>
    <property type="match status" value="1"/>
</dbReference>
<dbReference type="SUPFAM" id="SSF51445">
    <property type="entry name" value="(Trans)glycosidases"/>
    <property type="match status" value="1"/>
</dbReference>
<evidence type="ECO:0000259" key="8">
    <source>
        <dbReference type="Pfam" id="PF14508"/>
    </source>
</evidence>
<protein>
    <submittedName>
        <fullName evidence="10">Alpha-glucosidase</fullName>
    </submittedName>
</protein>
<dbReference type="STRING" id="551995.SAMN05192574_11082"/>
<keyword evidence="6" id="KW-0732">Signal</keyword>
<evidence type="ECO:0000259" key="9">
    <source>
        <dbReference type="Pfam" id="PF14509"/>
    </source>
</evidence>
<dbReference type="OrthoDB" id="57532at2"/>
<evidence type="ECO:0000313" key="11">
    <source>
        <dbReference type="Proteomes" id="UP000198942"/>
    </source>
</evidence>
<feature type="domain" description="Glycosyl-hydrolase 97 C-terminal oligomerisation" evidence="9">
    <location>
        <begin position="555"/>
        <end position="650"/>
    </location>
</feature>
<keyword evidence="4" id="KW-0106">Calcium</keyword>
<dbReference type="Pfam" id="PF14509">
    <property type="entry name" value="GH97_C"/>
    <property type="match status" value="1"/>
</dbReference>
<gene>
    <name evidence="10" type="ORF">SAMN05192574_11082</name>
</gene>
<dbReference type="GO" id="GO:0030246">
    <property type="term" value="F:carbohydrate binding"/>
    <property type="evidence" value="ECO:0007669"/>
    <property type="project" value="InterPro"/>
</dbReference>
<feature type="chain" id="PRO_5011474551" evidence="6">
    <location>
        <begin position="21"/>
        <end position="653"/>
    </location>
</feature>
<keyword evidence="11" id="KW-1185">Reference proteome</keyword>
<dbReference type="PANTHER" id="PTHR35803:SF2">
    <property type="entry name" value="RETAINING ALPHA-GALACTOSIDASE"/>
    <property type="match status" value="1"/>
</dbReference>
<dbReference type="RefSeq" id="WP_091217307.1">
    <property type="nucleotide sequence ID" value="NZ_FOCL01000010.1"/>
</dbReference>
<dbReference type="InterPro" id="IPR014718">
    <property type="entry name" value="GH-type_carb-bd"/>
</dbReference>
<proteinExistence type="predicted"/>
<dbReference type="Pfam" id="PF14508">
    <property type="entry name" value="GH97_N"/>
    <property type="match status" value="1"/>
</dbReference>
<dbReference type="GO" id="GO:0016798">
    <property type="term" value="F:hydrolase activity, acting on glycosyl bonds"/>
    <property type="evidence" value="ECO:0007669"/>
    <property type="project" value="UniProtKB-KW"/>
</dbReference>
<accession>A0A1H8RC42</accession>
<evidence type="ECO:0000256" key="4">
    <source>
        <dbReference type="ARBA" id="ARBA00022837"/>
    </source>
</evidence>
<dbReference type="InterPro" id="IPR029486">
    <property type="entry name" value="GH97_N"/>
</dbReference>
<dbReference type="InterPro" id="IPR029483">
    <property type="entry name" value="GH97_C"/>
</dbReference>
<dbReference type="Gene3D" id="3.20.20.70">
    <property type="entry name" value="Aldolase class I"/>
    <property type="match status" value="1"/>
</dbReference>
<name>A0A1H8RC42_9SPHI</name>
<dbReference type="PANTHER" id="PTHR35803">
    <property type="entry name" value="GLUCAN 1,4-ALPHA-GLUCOSIDASE SUSB-RELATED"/>
    <property type="match status" value="1"/>
</dbReference>
<evidence type="ECO:0000256" key="1">
    <source>
        <dbReference type="ARBA" id="ARBA00001913"/>
    </source>
</evidence>
<feature type="domain" description="Glycosyl-hydrolase 97 N-terminal" evidence="8">
    <location>
        <begin position="25"/>
        <end position="282"/>
    </location>
</feature>
<sequence>MKKHALIFSMLSAFALAASAQTYTVKSPDNNLKLELNVNDSISYSLTYKNNQLISPSAIGLKLDKTTLGASAKVLSVKPSAVNKTIRPLYGKAAVLTDNYNELAISFAGNYKLLVRAYNEGVAYRFVTDLKDSVKVISEQAGFNLKGAPGTTIAETDNYTAWELAYNQYKSISEVKEDKHAITPALYSYNNGVKLVIAEADLFDYPGMYVKKKNGNIIGEWAGYPATTKMGSWGDFVSVVTSRENYIAKEPGKKEYPWRVLIATDDDKNLLNNQLIYKLSKPSVLENTAWIKPGKAAWEWWHDAILPGAPIPSGMENRSTQLYNFYTDFAAKNKLEYMMIDAGWSDNYDVKKRLQKTDIRAVIQHANEKHVGIFVWCVASPLLKDLDANLDYLKEIGAVGIKVDFFDRDDQQAIKWLQVIAEGAAKRHLMVDFHGCSKPTGLQRTYPNIVNYEAVRGQECSKWDFTTNPVHHTTFPFIRMLGGPLDYTPGSMRNKSKDTFKPIAEGLPSTQGTRCHELAMFVVFDQPLAVFCDSPTEYEKYPDIEAYLSAVPTVFDETKPLDAKVGEYIAIAKKKGGDWYVGAMNNWDARDVNVDFSFLPAGVSYTADLYSDAADADKNAEKYEHKTITVNRSTKLNLKLAPGGGAVVHLHGR</sequence>
<dbReference type="AlphaFoldDB" id="A0A1H8RC42"/>
<dbReference type="InterPro" id="IPR017853">
    <property type="entry name" value="GH"/>
</dbReference>
<dbReference type="Gene3D" id="2.70.98.10">
    <property type="match status" value="1"/>
</dbReference>
<comment type="cofactor">
    <cofactor evidence="1">
        <name>Ca(2+)</name>
        <dbReference type="ChEBI" id="CHEBI:29108"/>
    </cofactor>
</comment>
<feature type="signal peptide" evidence="6">
    <location>
        <begin position="1"/>
        <end position="20"/>
    </location>
</feature>
<dbReference type="Pfam" id="PF10566">
    <property type="entry name" value="Glyco_hydro_97"/>
    <property type="match status" value="1"/>
</dbReference>
<organism evidence="10 11">
    <name type="scientific">Mucilaginibacter gossypiicola</name>
    <dbReference type="NCBI Taxonomy" id="551995"/>
    <lineage>
        <taxon>Bacteria</taxon>
        <taxon>Pseudomonadati</taxon>
        <taxon>Bacteroidota</taxon>
        <taxon>Sphingobacteriia</taxon>
        <taxon>Sphingobacteriales</taxon>
        <taxon>Sphingobacteriaceae</taxon>
        <taxon>Mucilaginibacter</taxon>
    </lineage>
</organism>
<dbReference type="InterPro" id="IPR013780">
    <property type="entry name" value="Glyco_hydro_b"/>
</dbReference>
<reference evidence="11" key="1">
    <citation type="submission" date="2016-10" db="EMBL/GenBank/DDBJ databases">
        <authorList>
            <person name="Varghese N."/>
            <person name="Submissions S."/>
        </authorList>
    </citation>
    <scope>NUCLEOTIDE SEQUENCE [LARGE SCALE GENOMIC DNA]</scope>
    <source>
        <strain evidence="11">Gh-48</strain>
    </source>
</reference>
<evidence type="ECO:0000313" key="10">
    <source>
        <dbReference type="EMBL" id="SEO63922.1"/>
    </source>
</evidence>
<comment type="subunit">
    <text evidence="2">Monomer.</text>
</comment>
<dbReference type="EMBL" id="FOCL01000010">
    <property type="protein sequence ID" value="SEO63922.1"/>
    <property type="molecule type" value="Genomic_DNA"/>
</dbReference>
<dbReference type="InterPro" id="IPR013785">
    <property type="entry name" value="Aldolase_TIM"/>
</dbReference>
<evidence type="ECO:0000256" key="3">
    <source>
        <dbReference type="ARBA" id="ARBA00022801"/>
    </source>
</evidence>
<evidence type="ECO:0000256" key="2">
    <source>
        <dbReference type="ARBA" id="ARBA00011245"/>
    </source>
</evidence>
<dbReference type="Proteomes" id="UP000198942">
    <property type="component" value="Unassembled WGS sequence"/>
</dbReference>
<dbReference type="InterPro" id="IPR052720">
    <property type="entry name" value="Glycosyl_hydrolase_97"/>
</dbReference>
<keyword evidence="5" id="KW-0326">Glycosidase</keyword>
<dbReference type="InterPro" id="IPR019563">
    <property type="entry name" value="GH97_catalytic"/>
</dbReference>
<evidence type="ECO:0000256" key="6">
    <source>
        <dbReference type="SAM" id="SignalP"/>
    </source>
</evidence>
<evidence type="ECO:0000256" key="5">
    <source>
        <dbReference type="ARBA" id="ARBA00023295"/>
    </source>
</evidence>
<keyword evidence="3" id="KW-0378">Hydrolase</keyword>